<keyword evidence="4" id="KW-0539">Nucleus</keyword>
<keyword evidence="3" id="KW-0235">DNA replication</keyword>
<feature type="compositionally biased region" description="Acidic residues" evidence="6">
    <location>
        <begin position="137"/>
        <end position="154"/>
    </location>
</feature>
<evidence type="ECO:0000256" key="5">
    <source>
        <dbReference type="ARBA" id="ARBA00023306"/>
    </source>
</evidence>
<dbReference type="SUPFAM" id="SSF64182">
    <property type="entry name" value="DHH phosphoesterases"/>
    <property type="match status" value="1"/>
</dbReference>
<evidence type="ECO:0000256" key="4">
    <source>
        <dbReference type="ARBA" id="ARBA00023242"/>
    </source>
</evidence>
<dbReference type="EMBL" id="JBJJXI010000146">
    <property type="protein sequence ID" value="KAL3386544.1"/>
    <property type="molecule type" value="Genomic_DNA"/>
</dbReference>
<organism evidence="7 8">
    <name type="scientific">Trichogramma kaykai</name>
    <dbReference type="NCBI Taxonomy" id="54128"/>
    <lineage>
        <taxon>Eukaryota</taxon>
        <taxon>Metazoa</taxon>
        <taxon>Ecdysozoa</taxon>
        <taxon>Arthropoda</taxon>
        <taxon>Hexapoda</taxon>
        <taxon>Insecta</taxon>
        <taxon>Pterygota</taxon>
        <taxon>Neoptera</taxon>
        <taxon>Endopterygota</taxon>
        <taxon>Hymenoptera</taxon>
        <taxon>Apocrita</taxon>
        <taxon>Proctotrupomorpha</taxon>
        <taxon>Chalcidoidea</taxon>
        <taxon>Trichogrammatidae</taxon>
        <taxon>Trichogramma</taxon>
    </lineage>
</organism>
<accession>A0ABD2W1G8</accession>
<reference evidence="7 8" key="1">
    <citation type="journal article" date="2024" name="bioRxiv">
        <title>A reference genome for Trichogramma kaykai: A tiny desert-dwelling parasitoid wasp with competing sex-ratio distorters.</title>
        <authorList>
            <person name="Culotta J."/>
            <person name="Lindsey A.R."/>
        </authorList>
    </citation>
    <scope>NUCLEOTIDE SEQUENCE [LARGE SCALE GENOMIC DNA]</scope>
    <source>
        <strain evidence="7 8">KSX58</strain>
    </source>
</reference>
<evidence type="ECO:0000256" key="6">
    <source>
        <dbReference type="SAM" id="MobiDB-lite"/>
    </source>
</evidence>
<dbReference type="PANTHER" id="PTHR10507">
    <property type="entry name" value="CDC45-RELATED PROTEIN"/>
    <property type="match status" value="1"/>
</dbReference>
<comment type="subcellular location">
    <subcellularLocation>
        <location evidence="1">Nucleus</location>
    </subcellularLocation>
</comment>
<dbReference type="AlphaFoldDB" id="A0ABD2W1G8"/>
<evidence type="ECO:0000313" key="7">
    <source>
        <dbReference type="EMBL" id="KAL3386544.1"/>
    </source>
</evidence>
<feature type="region of interest" description="Disordered" evidence="6">
    <location>
        <begin position="137"/>
        <end position="161"/>
    </location>
</feature>
<evidence type="ECO:0000313" key="8">
    <source>
        <dbReference type="Proteomes" id="UP001627154"/>
    </source>
</evidence>
<keyword evidence="8" id="KW-1185">Reference proteome</keyword>
<dbReference type="InterPro" id="IPR038763">
    <property type="entry name" value="DHH_sf"/>
</dbReference>
<dbReference type="Pfam" id="PF02724">
    <property type="entry name" value="CDC45"/>
    <property type="match status" value="1"/>
</dbReference>
<protein>
    <recommendedName>
        <fullName evidence="9">Cell division control protein 45 homolog</fullName>
    </recommendedName>
</protein>
<evidence type="ECO:0000256" key="2">
    <source>
        <dbReference type="ARBA" id="ARBA00010727"/>
    </source>
</evidence>
<evidence type="ECO:0000256" key="1">
    <source>
        <dbReference type="ARBA" id="ARBA00004123"/>
    </source>
</evidence>
<proteinExistence type="inferred from homology"/>
<dbReference type="GO" id="GO:0005634">
    <property type="term" value="C:nucleus"/>
    <property type="evidence" value="ECO:0007669"/>
    <property type="project" value="UniProtKB-SubCell"/>
</dbReference>
<dbReference type="InterPro" id="IPR003874">
    <property type="entry name" value="CDC45"/>
</dbReference>
<dbReference type="PANTHER" id="PTHR10507:SF0">
    <property type="entry name" value="CELL DIVISION CONTROL PROTEIN 45 HOMOLOG"/>
    <property type="match status" value="1"/>
</dbReference>
<evidence type="ECO:0008006" key="9">
    <source>
        <dbReference type="Google" id="ProtNLM"/>
    </source>
</evidence>
<comment type="caution">
    <text evidence="7">The sequence shown here is derived from an EMBL/GenBank/DDBJ whole genome shotgun (WGS) entry which is preliminary data.</text>
</comment>
<comment type="similarity">
    <text evidence="2">Belongs to the CDC45 family.</text>
</comment>
<dbReference type="GO" id="GO:0006260">
    <property type="term" value="P:DNA replication"/>
    <property type="evidence" value="ECO:0007669"/>
    <property type="project" value="UniProtKB-KW"/>
</dbReference>
<gene>
    <name evidence="7" type="ORF">TKK_018042</name>
</gene>
<name>A0ABD2W1G8_9HYME</name>
<dbReference type="Proteomes" id="UP001627154">
    <property type="component" value="Unassembled WGS sequence"/>
</dbReference>
<sequence length="564" mass="64751">MFVKDLTKDFYQVVAGKQCLILVNFDVDGICASKILQSLFKNDNVVYTLVPVQGVKDMKSAYDDNAEDIEYVVLVNCGGNVDLIEILQPEETVTFFILDSHRPYDLKNVYNEKQIKLLGDPTLEEAIPEYDVVFNDDSSDEEDEEEFSDNEEESAQNRRLRQHEARINKKIKRREWEEKREEALFHYEQLSYYAKSSAVIAYEMSWQMSRDNLDMVWWAIIGSTEQAILNKVESSTSVLESGNLQSHVSRLTHARGGNIDKQQLSAIKVTYDKDLRLALYRHWTVEDSLKHSLPTAVALRLWSIKGEHRMRELLAEMGLPLCQSKQKFTSMDLTLRNEFKDMIEKLSDKYKIRSIVSGDFTMQYGYRFKYCATDIVYAMLAILESTGRDRPPQLCFLEASDCLSRMKKEILEKGIEKAKIMLGYVFKAAQSLLELKQVTNAGNFLYVVISEGMLHHHLFAHPHMLLMLAQFILRAYAESTRSRKTATLPLVASATFSEEEGTCLIVGVPPVLEEQPRSFFGKAFSQAAENTNSFIDQDYFDVTMARLKSEDRPKFFDALSALLQ</sequence>
<evidence type="ECO:0000256" key="3">
    <source>
        <dbReference type="ARBA" id="ARBA00022705"/>
    </source>
</evidence>
<keyword evidence="5" id="KW-0131">Cell cycle</keyword>